<keyword evidence="1" id="KW-0808">Transferase</keyword>
<dbReference type="InterPro" id="IPR029044">
    <property type="entry name" value="Nucleotide-diphossugar_trans"/>
</dbReference>
<dbReference type="RefSeq" id="WP_380688633.1">
    <property type="nucleotide sequence ID" value="NZ_JBHRSS010000003.1"/>
</dbReference>
<proteinExistence type="predicted"/>
<comment type="caution">
    <text evidence="1">The sequence shown here is derived from an EMBL/GenBank/DDBJ whole genome shotgun (WGS) entry which is preliminary data.</text>
</comment>
<reference evidence="2" key="1">
    <citation type="journal article" date="2019" name="Int. J. Syst. Evol. Microbiol.">
        <title>The Global Catalogue of Microorganisms (GCM) 10K type strain sequencing project: providing services to taxonomists for standard genome sequencing and annotation.</title>
        <authorList>
            <consortium name="The Broad Institute Genomics Platform"/>
            <consortium name="The Broad Institute Genome Sequencing Center for Infectious Disease"/>
            <person name="Wu L."/>
            <person name="Ma J."/>
        </authorList>
    </citation>
    <scope>NUCLEOTIDE SEQUENCE [LARGE SCALE GENOMIC DNA]</scope>
    <source>
        <strain evidence="2">KCTC 52640</strain>
    </source>
</reference>
<dbReference type="GO" id="GO:0016740">
    <property type="term" value="F:transferase activity"/>
    <property type="evidence" value="ECO:0007669"/>
    <property type="project" value="UniProtKB-KW"/>
</dbReference>
<keyword evidence="2" id="KW-1185">Reference proteome</keyword>
<dbReference type="EMBL" id="JBHRSS010000003">
    <property type="protein sequence ID" value="MFC3104035.1"/>
    <property type="molecule type" value="Genomic_DNA"/>
</dbReference>
<accession>A0ABV7EQA1</accession>
<organism evidence="1 2">
    <name type="scientific">Salinisphaera aquimarina</name>
    <dbReference type="NCBI Taxonomy" id="2094031"/>
    <lineage>
        <taxon>Bacteria</taxon>
        <taxon>Pseudomonadati</taxon>
        <taxon>Pseudomonadota</taxon>
        <taxon>Gammaproteobacteria</taxon>
        <taxon>Salinisphaerales</taxon>
        <taxon>Salinisphaeraceae</taxon>
        <taxon>Salinisphaera</taxon>
    </lineage>
</organism>
<dbReference type="SUPFAM" id="SSF53448">
    <property type="entry name" value="Nucleotide-diphospho-sugar transferases"/>
    <property type="match status" value="1"/>
</dbReference>
<name>A0ABV7EQA1_9GAMM</name>
<evidence type="ECO:0000313" key="1">
    <source>
        <dbReference type="EMBL" id="MFC3104035.1"/>
    </source>
</evidence>
<sequence>MADFHQNGLITTLHRLGARPIAALEAELRSFGKRRPMSLILPCLYSELEGDALPAIVEQLSQVDYLAEIIIGLDAANAEQFAHAHQFFKNLGQPHRLLWNDGPRLLKLYDQLDAEGLAPERPGKGANVWNCMGYFLASGTGRVMAMHDCDIKTYDRDLLARLFYPMVHPNFTFRFTKGYYARVANGHINGRVVRLFMTPLLRALRTVVGDMEYLKYMDSFRYPLSGECAMSASVAESIRIPSDWGLEVGILAEVHRNYTPNAICQVDIADYYDHKHQPVSDHEAESGLAKMSNDIAKALYRKLATYGVVLNPETIRTIKAVYLRNALDSVERFYFDAQINGLEYDRHKEEKTVEVFVEAIINAGEQYLANPMEVPFMPTWNRVRAAFPDFLADFHAAVEADHADAQARAGAGSV</sequence>
<dbReference type="Proteomes" id="UP001595462">
    <property type="component" value="Unassembled WGS sequence"/>
</dbReference>
<evidence type="ECO:0000313" key="2">
    <source>
        <dbReference type="Proteomes" id="UP001595462"/>
    </source>
</evidence>
<gene>
    <name evidence="1" type="ORF">ACFOSU_09035</name>
</gene>
<dbReference type="Gene3D" id="3.90.550.10">
    <property type="entry name" value="Spore Coat Polysaccharide Biosynthesis Protein SpsA, Chain A"/>
    <property type="match status" value="1"/>
</dbReference>
<protein>
    <submittedName>
        <fullName evidence="1">Glycosyl transferase</fullName>
    </submittedName>
</protein>